<evidence type="ECO:0000313" key="1">
    <source>
        <dbReference type="EMBL" id="KKM72898.1"/>
    </source>
</evidence>
<gene>
    <name evidence="1" type="ORF">LCGC14_1415850</name>
</gene>
<accession>A0A0F9JT93</accession>
<dbReference type="EMBL" id="LAZR01009388">
    <property type="protein sequence ID" value="KKM72898.1"/>
    <property type="molecule type" value="Genomic_DNA"/>
</dbReference>
<proteinExistence type="predicted"/>
<reference evidence="1" key="1">
    <citation type="journal article" date="2015" name="Nature">
        <title>Complex archaea that bridge the gap between prokaryotes and eukaryotes.</title>
        <authorList>
            <person name="Spang A."/>
            <person name="Saw J.H."/>
            <person name="Jorgensen S.L."/>
            <person name="Zaremba-Niedzwiedzka K."/>
            <person name="Martijn J."/>
            <person name="Lind A.E."/>
            <person name="van Eijk R."/>
            <person name="Schleper C."/>
            <person name="Guy L."/>
            <person name="Ettema T.J."/>
        </authorList>
    </citation>
    <scope>NUCLEOTIDE SEQUENCE</scope>
</reference>
<name>A0A0F9JT93_9ZZZZ</name>
<organism evidence="1">
    <name type="scientific">marine sediment metagenome</name>
    <dbReference type="NCBI Taxonomy" id="412755"/>
    <lineage>
        <taxon>unclassified sequences</taxon>
        <taxon>metagenomes</taxon>
        <taxon>ecological metagenomes</taxon>
    </lineage>
</organism>
<sequence length="36" mass="4330">MRAYHYIRSMTKKDVGQHARKKVKQRIEELRTQADG</sequence>
<protein>
    <submittedName>
        <fullName evidence="1">Uncharacterized protein</fullName>
    </submittedName>
</protein>
<dbReference type="AlphaFoldDB" id="A0A0F9JT93"/>
<comment type="caution">
    <text evidence="1">The sequence shown here is derived from an EMBL/GenBank/DDBJ whole genome shotgun (WGS) entry which is preliminary data.</text>
</comment>